<organism evidence="2 3">
    <name type="scientific">Saponaria officinalis</name>
    <name type="common">Common soapwort</name>
    <name type="synonym">Lychnis saponaria</name>
    <dbReference type="NCBI Taxonomy" id="3572"/>
    <lineage>
        <taxon>Eukaryota</taxon>
        <taxon>Viridiplantae</taxon>
        <taxon>Streptophyta</taxon>
        <taxon>Embryophyta</taxon>
        <taxon>Tracheophyta</taxon>
        <taxon>Spermatophyta</taxon>
        <taxon>Magnoliopsida</taxon>
        <taxon>eudicotyledons</taxon>
        <taxon>Gunneridae</taxon>
        <taxon>Pentapetalae</taxon>
        <taxon>Caryophyllales</taxon>
        <taxon>Caryophyllaceae</taxon>
        <taxon>Caryophylleae</taxon>
        <taxon>Saponaria</taxon>
    </lineage>
</organism>
<dbReference type="Pfam" id="PF06364">
    <property type="entry name" value="DUF1068"/>
    <property type="match status" value="1"/>
</dbReference>
<evidence type="ECO:0000313" key="2">
    <source>
        <dbReference type="EMBL" id="KAK9666503.1"/>
    </source>
</evidence>
<sequence>MSGNSSRQSSETCIRYCLLVIGIVVIVCVLGPALHWKVNKGTMLGHGSSISCSPCVCDCPPPLSILKIAPGLANLSTEDCGKSDPEVQNEMEKQYAELLLEELKLQEVVSEEQLRHMNATYREARRVASQYQREAEKCNVATETCEESRERAEALLRSQIKLSFLWEQRALQLGWDGEQ</sequence>
<dbReference type="PANTHER" id="PTHR32254:SF3">
    <property type="entry name" value="EXPRESSED PROTEIN-RELATED"/>
    <property type="match status" value="1"/>
</dbReference>
<keyword evidence="1" id="KW-0812">Transmembrane</keyword>
<dbReference type="Proteomes" id="UP001443914">
    <property type="component" value="Unassembled WGS sequence"/>
</dbReference>
<dbReference type="PANTHER" id="PTHR32254">
    <property type="entry name" value="EXPRESSED PROTEIN"/>
    <property type="match status" value="1"/>
</dbReference>
<comment type="caution">
    <text evidence="2">The sequence shown here is derived from an EMBL/GenBank/DDBJ whole genome shotgun (WGS) entry which is preliminary data.</text>
</comment>
<keyword evidence="1" id="KW-0472">Membrane</keyword>
<evidence type="ECO:0000313" key="3">
    <source>
        <dbReference type="Proteomes" id="UP001443914"/>
    </source>
</evidence>
<name>A0AAW1GTZ4_SAPOF</name>
<keyword evidence="1" id="KW-1133">Transmembrane helix</keyword>
<proteinExistence type="predicted"/>
<keyword evidence="3" id="KW-1185">Reference proteome</keyword>
<feature type="transmembrane region" description="Helical" evidence="1">
    <location>
        <begin position="12"/>
        <end position="34"/>
    </location>
</feature>
<dbReference type="AlphaFoldDB" id="A0AAW1GTZ4"/>
<accession>A0AAW1GTZ4</accession>
<protein>
    <submittedName>
        <fullName evidence="2">Uncharacterized protein</fullName>
    </submittedName>
</protein>
<dbReference type="EMBL" id="JBDFQZ010000014">
    <property type="protein sequence ID" value="KAK9666503.1"/>
    <property type="molecule type" value="Genomic_DNA"/>
</dbReference>
<evidence type="ECO:0000256" key="1">
    <source>
        <dbReference type="SAM" id="Phobius"/>
    </source>
</evidence>
<gene>
    <name evidence="2" type="ORF">RND81_14G189200</name>
</gene>
<reference evidence="2" key="1">
    <citation type="submission" date="2024-03" db="EMBL/GenBank/DDBJ databases">
        <title>WGS assembly of Saponaria officinalis var. Norfolk2.</title>
        <authorList>
            <person name="Jenkins J."/>
            <person name="Shu S."/>
            <person name="Grimwood J."/>
            <person name="Barry K."/>
            <person name="Goodstein D."/>
            <person name="Schmutz J."/>
            <person name="Leebens-Mack J."/>
            <person name="Osbourn A."/>
        </authorList>
    </citation>
    <scope>NUCLEOTIDE SEQUENCE [LARGE SCALE GENOMIC DNA]</scope>
    <source>
        <strain evidence="2">JIC</strain>
    </source>
</reference>
<dbReference type="InterPro" id="IPR010471">
    <property type="entry name" value="DUF1068"/>
</dbReference>